<keyword evidence="4" id="KW-1185">Reference proteome</keyword>
<feature type="compositionally biased region" description="Low complexity" evidence="1">
    <location>
        <begin position="592"/>
        <end position="613"/>
    </location>
</feature>
<proteinExistence type="predicted"/>
<feature type="transmembrane region" description="Helical" evidence="2">
    <location>
        <begin position="223"/>
        <end position="244"/>
    </location>
</feature>
<feature type="compositionally biased region" description="Polar residues" evidence="1">
    <location>
        <begin position="472"/>
        <end position="495"/>
    </location>
</feature>
<dbReference type="Proteomes" id="UP000095751">
    <property type="component" value="Unassembled WGS sequence"/>
</dbReference>
<evidence type="ECO:0000313" key="3">
    <source>
        <dbReference type="EMBL" id="OEU23468.1"/>
    </source>
</evidence>
<feature type="compositionally biased region" description="Polar residues" evidence="1">
    <location>
        <begin position="288"/>
        <end position="315"/>
    </location>
</feature>
<sequence length="677" mass="74740">MDCNFYTINDDDEGEAFSQINFRDDSDNDDNSDEHTESELRIRTVTSTSTDDNDNDNDKKNTTNKALDIDYGIADQLDADKELDLIDELVRIATGSGETETTEYDRIQSRAVHVVHTVGKNNTDSGTANALNFHLPGISLNDSNDDDDDDDDIVVDQRKLRKESIMYLYDEEEQLELIDIHDDVNDIITTKDEYDGESGGIGCGGCTTGCTKSAKRRMQRGTILYYLSISILIGLIIVLSGVLYKYNTTGISNSNGSSISEVNESSESQVIDIKPYDNSMDVPLDEVQQPSTPSFDTTLVEKNNDTVTVPETSTLSPTNYNTNNDDSSKTSSPTGDTTVDSTTYWWDTNNNGIYDEWEMNVEKQDTNDFTSNSDSDFDSDSAATIPPTSADTIPATIPARDTSTEVPTTYWWDTNSNGIYEEWEMDIKKEDTNTNVIDINSDIDSDTDSAATIPATSADTDSTATDVPSTHWYDTTETELPTDGSNTDVPTSRITTGEEQKEDPINTSSKSNYSNDVIVVDVDTINVVPKKTSRERSGKSGEGNEVRRRQSRTLRTGLRNKVSLTAPVDNSAFIDYVEEENAYANENEELVTSTDAPSSSDAPSSITSSLSSPSSPPSEAPTQSPTSEAPTPSPTYYPTIYDKDQETDEDDKKKRKEYNVPLIINLNSNILIYIVIF</sequence>
<feature type="compositionally biased region" description="Basic and acidic residues" evidence="1">
    <location>
        <begin position="532"/>
        <end position="548"/>
    </location>
</feature>
<protein>
    <submittedName>
        <fullName evidence="3">Uncharacterized protein</fullName>
    </submittedName>
</protein>
<feature type="compositionally biased region" description="Low complexity" evidence="1">
    <location>
        <begin position="448"/>
        <end position="470"/>
    </location>
</feature>
<feature type="region of interest" description="Disordered" evidence="1">
    <location>
        <begin position="21"/>
        <end position="63"/>
    </location>
</feature>
<keyword evidence="2" id="KW-0812">Transmembrane</keyword>
<gene>
    <name evidence="3" type="ORF">FRACYDRAFT_233637</name>
</gene>
<feature type="region of interest" description="Disordered" evidence="1">
    <location>
        <begin position="528"/>
        <end position="560"/>
    </location>
</feature>
<dbReference type="InParanoid" id="A0A1E7FZ99"/>
<dbReference type="EMBL" id="KV784353">
    <property type="protein sequence ID" value="OEU23468.1"/>
    <property type="molecule type" value="Genomic_DNA"/>
</dbReference>
<feature type="compositionally biased region" description="Low complexity" evidence="1">
    <location>
        <begin position="316"/>
        <end position="334"/>
    </location>
</feature>
<reference evidence="3 4" key="1">
    <citation type="submission" date="2016-09" db="EMBL/GenBank/DDBJ databases">
        <title>Extensive genetic diversity and differential bi-allelic expression allows diatom success in the polar Southern Ocean.</title>
        <authorList>
            <consortium name="DOE Joint Genome Institute"/>
            <person name="Mock T."/>
            <person name="Otillar R.P."/>
            <person name="Strauss J."/>
            <person name="Dupont C."/>
            <person name="Frickenhaus S."/>
            <person name="Maumus F."/>
            <person name="Mcmullan M."/>
            <person name="Sanges R."/>
            <person name="Schmutz J."/>
            <person name="Toseland A."/>
            <person name="Valas R."/>
            <person name="Veluchamy A."/>
            <person name="Ward B.J."/>
            <person name="Allen A."/>
            <person name="Barry K."/>
            <person name="Falciatore A."/>
            <person name="Ferrante M."/>
            <person name="Fortunato A.E."/>
            <person name="Gloeckner G."/>
            <person name="Gruber A."/>
            <person name="Hipkin R."/>
            <person name="Janech M."/>
            <person name="Kroth P."/>
            <person name="Leese F."/>
            <person name="Lindquist E."/>
            <person name="Lyon B.R."/>
            <person name="Martin J."/>
            <person name="Mayer C."/>
            <person name="Parker M."/>
            <person name="Quesneville H."/>
            <person name="Raymond J."/>
            <person name="Uhlig C."/>
            <person name="Valentin K.U."/>
            <person name="Worden A.Z."/>
            <person name="Armbrust E.V."/>
            <person name="Bowler C."/>
            <person name="Green B."/>
            <person name="Moulton V."/>
            <person name="Van Oosterhout C."/>
            <person name="Grigoriev I."/>
        </authorList>
    </citation>
    <scope>NUCLEOTIDE SEQUENCE [LARGE SCALE GENOMIC DNA]</scope>
    <source>
        <strain evidence="3 4">CCMP1102</strain>
    </source>
</reference>
<feature type="compositionally biased region" description="Basic and acidic residues" evidence="1">
    <location>
        <begin position="33"/>
        <end position="42"/>
    </location>
</feature>
<evidence type="ECO:0000313" key="4">
    <source>
        <dbReference type="Proteomes" id="UP000095751"/>
    </source>
</evidence>
<keyword evidence="2" id="KW-0472">Membrane</keyword>
<evidence type="ECO:0000256" key="2">
    <source>
        <dbReference type="SAM" id="Phobius"/>
    </source>
</evidence>
<evidence type="ECO:0000256" key="1">
    <source>
        <dbReference type="SAM" id="MobiDB-lite"/>
    </source>
</evidence>
<name>A0A1E7FZ99_9STRA</name>
<accession>A0A1E7FZ99</accession>
<feature type="region of interest" description="Disordered" evidence="1">
    <location>
        <begin position="444"/>
        <end position="512"/>
    </location>
</feature>
<feature type="compositionally biased region" description="Low complexity" evidence="1">
    <location>
        <begin position="620"/>
        <end position="640"/>
    </location>
</feature>
<feature type="region of interest" description="Disordered" evidence="1">
    <location>
        <begin position="588"/>
        <end position="657"/>
    </location>
</feature>
<feature type="region of interest" description="Disordered" evidence="1">
    <location>
        <begin position="279"/>
        <end position="339"/>
    </location>
</feature>
<feature type="region of interest" description="Disordered" evidence="1">
    <location>
        <begin position="366"/>
        <end position="395"/>
    </location>
</feature>
<dbReference type="KEGG" id="fcy:FRACYDRAFT_233637"/>
<organism evidence="3 4">
    <name type="scientific">Fragilariopsis cylindrus CCMP1102</name>
    <dbReference type="NCBI Taxonomy" id="635003"/>
    <lineage>
        <taxon>Eukaryota</taxon>
        <taxon>Sar</taxon>
        <taxon>Stramenopiles</taxon>
        <taxon>Ochrophyta</taxon>
        <taxon>Bacillariophyta</taxon>
        <taxon>Bacillariophyceae</taxon>
        <taxon>Bacillariophycidae</taxon>
        <taxon>Bacillariales</taxon>
        <taxon>Bacillariaceae</taxon>
        <taxon>Fragilariopsis</taxon>
    </lineage>
</organism>
<dbReference type="AlphaFoldDB" id="A0A1E7FZ99"/>
<keyword evidence="2" id="KW-1133">Transmembrane helix</keyword>